<dbReference type="EMBL" id="AMQN01010340">
    <property type="status" value="NOT_ANNOTATED_CDS"/>
    <property type="molecule type" value="Genomic_DNA"/>
</dbReference>
<dbReference type="Proteomes" id="UP000014760">
    <property type="component" value="Unassembled WGS sequence"/>
</dbReference>
<proteinExistence type="predicted"/>
<evidence type="ECO:0008006" key="4">
    <source>
        <dbReference type="Google" id="ProtNLM"/>
    </source>
</evidence>
<reference evidence="1 3" key="2">
    <citation type="journal article" date="2013" name="Nature">
        <title>Insights into bilaterian evolution from three spiralian genomes.</title>
        <authorList>
            <person name="Simakov O."/>
            <person name="Marletaz F."/>
            <person name="Cho S.J."/>
            <person name="Edsinger-Gonzales E."/>
            <person name="Havlak P."/>
            <person name="Hellsten U."/>
            <person name="Kuo D.H."/>
            <person name="Larsson T."/>
            <person name="Lv J."/>
            <person name="Arendt D."/>
            <person name="Savage R."/>
            <person name="Osoegawa K."/>
            <person name="de Jong P."/>
            <person name="Grimwood J."/>
            <person name="Chapman J.A."/>
            <person name="Shapiro H."/>
            <person name="Aerts A."/>
            <person name="Otillar R.P."/>
            <person name="Terry A.Y."/>
            <person name="Boore J.L."/>
            <person name="Grigoriev I.V."/>
            <person name="Lindberg D.R."/>
            <person name="Seaver E.C."/>
            <person name="Weisblat D.A."/>
            <person name="Putnam N.H."/>
            <person name="Rokhsar D.S."/>
        </authorList>
    </citation>
    <scope>NUCLEOTIDE SEQUENCE</scope>
    <source>
        <strain evidence="1 3">I ESC-2004</strain>
    </source>
</reference>
<reference evidence="2" key="3">
    <citation type="submission" date="2015-06" db="UniProtKB">
        <authorList>
            <consortium name="EnsemblMetazoa"/>
        </authorList>
    </citation>
    <scope>IDENTIFICATION</scope>
</reference>
<evidence type="ECO:0000313" key="1">
    <source>
        <dbReference type="EMBL" id="ELT98730.1"/>
    </source>
</evidence>
<dbReference type="OrthoDB" id="10072198at2759"/>
<accession>R7U6F8</accession>
<dbReference type="EMBL" id="KB307587">
    <property type="protein sequence ID" value="ELT98730.1"/>
    <property type="molecule type" value="Genomic_DNA"/>
</dbReference>
<dbReference type="EnsemblMetazoa" id="CapteT198560">
    <property type="protein sequence ID" value="CapteP198560"/>
    <property type="gene ID" value="CapteG198560"/>
</dbReference>
<reference evidence="3" key="1">
    <citation type="submission" date="2012-12" db="EMBL/GenBank/DDBJ databases">
        <authorList>
            <person name="Hellsten U."/>
            <person name="Grimwood J."/>
            <person name="Chapman J.A."/>
            <person name="Shapiro H."/>
            <person name="Aerts A."/>
            <person name="Otillar R.P."/>
            <person name="Terry A.Y."/>
            <person name="Boore J.L."/>
            <person name="Simakov O."/>
            <person name="Marletaz F."/>
            <person name="Cho S.-J."/>
            <person name="Edsinger-Gonzales E."/>
            <person name="Havlak P."/>
            <person name="Kuo D.-H."/>
            <person name="Larsson T."/>
            <person name="Lv J."/>
            <person name="Arendt D."/>
            <person name="Savage R."/>
            <person name="Osoegawa K."/>
            <person name="de Jong P."/>
            <person name="Lindberg D.R."/>
            <person name="Seaver E.C."/>
            <person name="Weisblat D.A."/>
            <person name="Putnam N.H."/>
            <person name="Grigoriev I.V."/>
            <person name="Rokhsar D.S."/>
        </authorList>
    </citation>
    <scope>NUCLEOTIDE SEQUENCE</scope>
    <source>
        <strain evidence="3">I ESC-2004</strain>
    </source>
</reference>
<keyword evidence="3" id="KW-1185">Reference proteome</keyword>
<name>R7U6F8_CAPTE</name>
<dbReference type="PANTHER" id="PTHR46670">
    <property type="entry name" value="ENDO/EXONUCLEASE/PHOSPHATASE DOMAIN-CONTAINING PROTEIN"/>
    <property type="match status" value="1"/>
</dbReference>
<protein>
    <recommendedName>
        <fullName evidence="4">Endonuclease/exonuclease/phosphatase domain-containing protein</fullName>
    </recommendedName>
</protein>
<dbReference type="PANTHER" id="PTHR46670:SF3">
    <property type="entry name" value="ENDONUCLEASE_EXONUCLEASE_PHOSPHATASE DOMAIN-CONTAINING PROTEIN"/>
    <property type="match status" value="1"/>
</dbReference>
<dbReference type="HOGENOM" id="CLU_863948_0_0_1"/>
<evidence type="ECO:0000313" key="2">
    <source>
        <dbReference type="EnsemblMetazoa" id="CapteP198560"/>
    </source>
</evidence>
<gene>
    <name evidence="1" type="ORF">CAPTEDRAFT_198560</name>
</gene>
<sequence length="322" mass="36476">MNINALTEVIKSKDTRNSVAAAQTSQPSLYSDVVRSSVRNALQEKKARNEAIVTRIKESENETEVFRKICSEVESDGSPSEVVRLGKKVDGREQPLKVPFATSFDARRFCASVNAAHKENEDDVTEFRVRLGKTKSKLEKYKKNKVIISCLNEEAKEKKESVSYSIRDNGSTLKYKKQDDNKWIREKSQEDTLQWYTAPHLNLQMNADAVDVSSFEYLDCTIVAASSLRFLVIYQHLNNCHCPMSQFHTEFSNLLEMLEQHSGNVMIVVDLNFHLDDPADRDANDFGRLITAFGLQQHVQQVTHKGRGLNSQSCGGKGLWLP</sequence>
<dbReference type="AlphaFoldDB" id="R7U6F8"/>
<evidence type="ECO:0000313" key="3">
    <source>
        <dbReference type="Proteomes" id="UP000014760"/>
    </source>
</evidence>
<organism evidence="1">
    <name type="scientific">Capitella teleta</name>
    <name type="common">Polychaete worm</name>
    <dbReference type="NCBI Taxonomy" id="283909"/>
    <lineage>
        <taxon>Eukaryota</taxon>
        <taxon>Metazoa</taxon>
        <taxon>Spiralia</taxon>
        <taxon>Lophotrochozoa</taxon>
        <taxon>Annelida</taxon>
        <taxon>Polychaeta</taxon>
        <taxon>Sedentaria</taxon>
        <taxon>Scolecida</taxon>
        <taxon>Capitellidae</taxon>
        <taxon>Capitella</taxon>
    </lineage>
</organism>